<evidence type="ECO:0000259" key="2">
    <source>
        <dbReference type="Pfam" id="PF11706"/>
    </source>
</evidence>
<dbReference type="SUPFAM" id="SSF160904">
    <property type="entry name" value="Jann2411-like"/>
    <property type="match status" value="1"/>
</dbReference>
<dbReference type="InterPro" id="IPR023286">
    <property type="entry name" value="ABATE_dom_sf"/>
</dbReference>
<reference evidence="4" key="1">
    <citation type="journal article" date="2019" name="Int. J. Syst. Evol. Microbiol.">
        <title>The Global Catalogue of Microorganisms (GCM) 10K type strain sequencing project: providing services to taxonomists for standard genome sequencing and annotation.</title>
        <authorList>
            <consortium name="The Broad Institute Genomics Platform"/>
            <consortium name="The Broad Institute Genome Sequencing Center for Infectious Disease"/>
            <person name="Wu L."/>
            <person name="Ma J."/>
        </authorList>
    </citation>
    <scope>NUCLEOTIDE SEQUENCE [LARGE SCALE GENOMIC DNA]</scope>
    <source>
        <strain evidence="4">CGMCC 4.7237</strain>
    </source>
</reference>
<keyword evidence="4" id="KW-1185">Reference proteome</keyword>
<comment type="caution">
    <text evidence="3">The sequence shown here is derived from an EMBL/GenBank/DDBJ whole genome shotgun (WGS) entry which is preliminary data.</text>
</comment>
<dbReference type="Pfam" id="PF11706">
    <property type="entry name" value="zf-CGNR"/>
    <property type="match status" value="1"/>
</dbReference>
<dbReference type="RefSeq" id="WP_386424710.1">
    <property type="nucleotide sequence ID" value="NZ_JBHSBB010000001.1"/>
</dbReference>
<dbReference type="PANTHER" id="PTHR35525:SF3">
    <property type="entry name" value="BLL6575 PROTEIN"/>
    <property type="match status" value="1"/>
</dbReference>
<dbReference type="InterPro" id="IPR021005">
    <property type="entry name" value="Znf_CGNR"/>
</dbReference>
<proteinExistence type="predicted"/>
<accession>A0ABV8HD49</accession>
<organism evidence="3 4">
    <name type="scientific">Streptomyces polygonati</name>
    <dbReference type="NCBI Taxonomy" id="1617087"/>
    <lineage>
        <taxon>Bacteria</taxon>
        <taxon>Bacillati</taxon>
        <taxon>Actinomycetota</taxon>
        <taxon>Actinomycetes</taxon>
        <taxon>Kitasatosporales</taxon>
        <taxon>Streptomycetaceae</taxon>
        <taxon>Streptomyces</taxon>
    </lineage>
</organism>
<dbReference type="Proteomes" id="UP001595765">
    <property type="component" value="Unassembled WGS sequence"/>
</dbReference>
<feature type="domain" description="Zinc finger CGNR" evidence="2">
    <location>
        <begin position="137"/>
        <end position="180"/>
    </location>
</feature>
<evidence type="ECO:0000313" key="3">
    <source>
        <dbReference type="EMBL" id="MFC4029973.1"/>
    </source>
</evidence>
<dbReference type="Gene3D" id="1.10.3300.10">
    <property type="entry name" value="Jann2411-like domain"/>
    <property type="match status" value="1"/>
</dbReference>
<protein>
    <submittedName>
        <fullName evidence="3">CGNR zinc finger domain-containing protein</fullName>
    </submittedName>
</protein>
<dbReference type="InterPro" id="IPR010852">
    <property type="entry name" value="ABATE"/>
</dbReference>
<gene>
    <name evidence="3" type="ORF">ACFO3J_00650</name>
</gene>
<dbReference type="Pfam" id="PF07336">
    <property type="entry name" value="ABATE"/>
    <property type="match status" value="1"/>
</dbReference>
<evidence type="ECO:0000313" key="4">
    <source>
        <dbReference type="Proteomes" id="UP001595765"/>
    </source>
</evidence>
<sequence length="231" mass="24374">MKRQEAPGSMEMVRQFINTWDLELGRDALDTPAGLRGWLLEQDLIAAGEPVDDGARRRAVEVRESLRALAATHSGQPMPPGAARVLDDLAADAVVRLRFRADGSQELAPLGGAPVYAALGRLLAVVGRGAADGSWQRLKVCPAEDCRWAFYDHSKNRSGLWCQMAECGNRTKARAYRSRRQSGAPGARATGPAAQGTADAGTPARPAVGRAADVRGPVTGPVAGAGTAPDR</sequence>
<dbReference type="EMBL" id="JBHSBB010000001">
    <property type="protein sequence ID" value="MFC4029973.1"/>
    <property type="molecule type" value="Genomic_DNA"/>
</dbReference>
<feature type="compositionally biased region" description="Low complexity" evidence="1">
    <location>
        <begin position="183"/>
        <end position="198"/>
    </location>
</feature>
<name>A0ABV8HD49_9ACTN</name>
<dbReference type="PANTHER" id="PTHR35525">
    <property type="entry name" value="BLL6575 PROTEIN"/>
    <property type="match status" value="1"/>
</dbReference>
<feature type="region of interest" description="Disordered" evidence="1">
    <location>
        <begin position="176"/>
        <end position="231"/>
    </location>
</feature>
<evidence type="ECO:0000256" key="1">
    <source>
        <dbReference type="SAM" id="MobiDB-lite"/>
    </source>
</evidence>